<dbReference type="PANTHER" id="PTHR37417">
    <property type="entry name" value="67 KDA MYOSIN-CROSS-REACTIVE ANTIGEN FAMILY PROTEIN (AFU_ORTHOLOGUE AFUA_5G09970)"/>
    <property type="match status" value="1"/>
</dbReference>
<keyword evidence="2" id="KW-1185">Reference proteome</keyword>
<dbReference type="InterPro" id="IPR036188">
    <property type="entry name" value="FAD/NAD-bd_sf"/>
</dbReference>
<dbReference type="GO" id="GO:0050151">
    <property type="term" value="F:oleate hydratase activity"/>
    <property type="evidence" value="ECO:0007669"/>
    <property type="project" value="InterPro"/>
</dbReference>
<gene>
    <name evidence="1" type="ORF">B5G02_07500</name>
</gene>
<evidence type="ECO:0000313" key="2">
    <source>
        <dbReference type="Proteomes" id="UP000195781"/>
    </source>
</evidence>
<dbReference type="Pfam" id="PF06100">
    <property type="entry name" value="MCRA"/>
    <property type="match status" value="2"/>
</dbReference>
<proteinExistence type="predicted"/>
<name>A0A1Y3XNU3_9ACTN</name>
<dbReference type="SUPFAM" id="SSF51905">
    <property type="entry name" value="FAD/NAD(P)-binding domain"/>
    <property type="match status" value="1"/>
</dbReference>
<dbReference type="PANTHER" id="PTHR37417:SF3">
    <property type="entry name" value="MYOSIN-CROSSREACTIVE PROTEIN"/>
    <property type="match status" value="1"/>
</dbReference>
<dbReference type="Proteomes" id="UP000195781">
    <property type="component" value="Unassembled WGS sequence"/>
</dbReference>
<protein>
    <submittedName>
        <fullName evidence="1">Oleate hydratase</fullName>
    </submittedName>
</protein>
<dbReference type="AlphaFoldDB" id="A0A1Y3XNU3"/>
<dbReference type="GO" id="GO:0071949">
    <property type="term" value="F:FAD binding"/>
    <property type="evidence" value="ECO:0007669"/>
    <property type="project" value="InterPro"/>
</dbReference>
<dbReference type="InterPro" id="IPR010354">
    <property type="entry name" value="Oleate_hydratase"/>
</dbReference>
<dbReference type="GO" id="GO:0006631">
    <property type="term" value="P:fatty acid metabolic process"/>
    <property type="evidence" value="ECO:0007669"/>
    <property type="project" value="InterPro"/>
</dbReference>
<dbReference type="OrthoDB" id="4540221at2"/>
<accession>A0A1Y3XNU3</accession>
<dbReference type="RefSeq" id="WP_094335789.1">
    <property type="nucleotide sequence ID" value="NZ_NFIE01000017.1"/>
</dbReference>
<dbReference type="Gene3D" id="3.50.50.60">
    <property type="entry name" value="FAD/NAD(P)-binding domain"/>
    <property type="match status" value="3"/>
</dbReference>
<dbReference type="NCBIfam" id="NF010584">
    <property type="entry name" value="PRK13977.1"/>
    <property type="match status" value="1"/>
</dbReference>
<dbReference type="EMBL" id="NFIE01000017">
    <property type="protein sequence ID" value="OUN87185.1"/>
    <property type="molecule type" value="Genomic_DNA"/>
</dbReference>
<reference evidence="2" key="1">
    <citation type="submission" date="2017-04" db="EMBL/GenBank/DDBJ databases">
        <title>Function of individual gut microbiota members based on whole genome sequencing of pure cultures obtained from chicken caecum.</title>
        <authorList>
            <person name="Medvecky M."/>
            <person name="Cejkova D."/>
            <person name="Polansky O."/>
            <person name="Karasova D."/>
            <person name="Kubasova T."/>
            <person name="Cizek A."/>
            <person name="Rychlik I."/>
        </authorList>
    </citation>
    <scope>NUCLEOTIDE SEQUENCE [LARGE SCALE GENOMIC DNA]</scope>
    <source>
        <strain evidence="2">An5</strain>
    </source>
</reference>
<comment type="caution">
    <text evidence="1">The sequence shown here is derived from an EMBL/GenBank/DDBJ whole genome shotgun (WGS) entry which is preliminary data.</text>
</comment>
<sequence>MYYSSGNYEAFARPKKPAGIDHKSAYIVGTGLAALSAAAYLVRDAQMPGKNIHIFEKDDVPGGACDGRNIPGLGYVMRGGREMDNHFEVMWDLFRSIPSIETPGVSVLDEYYWLNKEDPNYSLCRATKDRGHDAGCDGKFGLSDKAAMEIMELIFTPDEKLYDRPITDYFDDEVFSSNFWMYWRTMFAFENWHSALEMKLYLKRFIHHVAGLPDFSALRFTRYNQYESMILPLVEYLKAAGVQFHFNTKVEDIQFSIGGGQGPERPRTGTGQDTIQRIQQAAFPRNPYSTPVKKAATRIVLSEPAQDGAANITSIDLTENDLVFITNGGCVENSTMGAQDKPAAWKPDIEPGGGWDMWRRIAAQDPSFGHPDAFCGDPEKSKWMSATVTTLDGEIPPYIQAICKRDPFTGHVVTGGIVTCTDSNWLMSWTLNRQQQFRDQPKNELSVWVYGLFPDEPGNFVKKPMRACTGEEICQEWLYHLGVPEERIPELAANHANTVPVMMPYITAFFMPRAAGDRPDVVPDGAVNFAFIGQFAETPRDTIFTTEYSMRTGMEAVYTLCDVDRGVPEVWGSVFDVRDLLMASVKLRDGKPITDMKLGLIERFALKEVLKKIEGTDVENVLKEFGAIQ</sequence>
<evidence type="ECO:0000313" key="1">
    <source>
        <dbReference type="EMBL" id="OUN87185.1"/>
    </source>
</evidence>
<organism evidence="1 2">
    <name type="scientific">[Collinsella] massiliensis</name>
    <dbReference type="NCBI Taxonomy" id="1232426"/>
    <lineage>
        <taxon>Bacteria</taxon>
        <taxon>Bacillati</taxon>
        <taxon>Actinomycetota</taxon>
        <taxon>Coriobacteriia</taxon>
        <taxon>Coriobacteriales</taxon>
        <taxon>Coriobacteriaceae</taxon>
        <taxon>Enorma</taxon>
    </lineage>
</organism>